<evidence type="ECO:0000256" key="6">
    <source>
        <dbReference type="ARBA" id="ARBA00022841"/>
    </source>
</evidence>
<keyword evidence="10" id="KW-1185">Reference proteome</keyword>
<evidence type="ECO:0000313" key="9">
    <source>
        <dbReference type="EMBL" id="WBG92127.1"/>
    </source>
</evidence>
<dbReference type="GO" id="GO:0042121">
    <property type="term" value="P:alginic acid biosynthetic process"/>
    <property type="evidence" value="ECO:0007669"/>
    <property type="project" value="UniProtKB-KW"/>
</dbReference>
<proteinExistence type="predicted"/>
<dbReference type="GO" id="GO:0042597">
    <property type="term" value="C:periplasmic space"/>
    <property type="evidence" value="ECO:0007669"/>
    <property type="project" value="UniProtKB-SubCell"/>
</dbReference>
<keyword evidence="4" id="KW-0732">Signal</keyword>
<feature type="domain" description="AlgX/AlgJ SGNH hydrolase-like" evidence="8">
    <location>
        <begin position="165"/>
        <end position="283"/>
    </location>
</feature>
<evidence type="ECO:0000256" key="4">
    <source>
        <dbReference type="ARBA" id="ARBA00022729"/>
    </source>
</evidence>
<dbReference type="Pfam" id="PF16822">
    <property type="entry name" value="ALGX"/>
    <property type="match status" value="1"/>
</dbReference>
<evidence type="ECO:0000256" key="5">
    <source>
        <dbReference type="ARBA" id="ARBA00022764"/>
    </source>
</evidence>
<keyword evidence="5" id="KW-0574">Periplasm</keyword>
<dbReference type="InterPro" id="IPR031811">
    <property type="entry name" value="ALGX/ALGJ_SGNH-like"/>
</dbReference>
<accession>A0AAJ5QKF4</accession>
<keyword evidence="6" id="KW-0016">Alginate biosynthesis</keyword>
<evidence type="ECO:0000256" key="2">
    <source>
        <dbReference type="ARBA" id="ARBA00005182"/>
    </source>
</evidence>
<comment type="subcellular location">
    <subcellularLocation>
        <location evidence="1">Periplasm</location>
    </subcellularLocation>
</comment>
<keyword evidence="7" id="KW-1133">Transmembrane helix</keyword>
<evidence type="ECO:0000256" key="3">
    <source>
        <dbReference type="ARBA" id="ARBA00022679"/>
    </source>
</evidence>
<evidence type="ECO:0000313" key="10">
    <source>
        <dbReference type="Proteomes" id="UP001211544"/>
    </source>
</evidence>
<evidence type="ECO:0000259" key="8">
    <source>
        <dbReference type="Pfam" id="PF16822"/>
    </source>
</evidence>
<reference evidence="9 10" key="1">
    <citation type="journal article" date="2022" name="J Glob Antimicrob Resist">
        <title>First complete genome of a multidrug resistant strain of the novel human pathogen Kalamiella piersonii (GABEKP28) identified in human saliva.</title>
        <authorList>
            <person name="McDonagh F."/>
            <person name="Singh N.K."/>
            <person name="Venkateswaran K."/>
            <person name="Lonappan A.M."/>
            <person name="Hallahan B."/>
            <person name="Tuohy A."/>
            <person name="Burke L."/>
            <person name="Kovarova A."/>
            <person name="Miliotis G."/>
        </authorList>
    </citation>
    <scope>NUCLEOTIDE SEQUENCE [LARGE SCALE GENOMIC DNA]</scope>
    <source>
        <strain evidence="9 10">GABEKP28</strain>
    </source>
</reference>
<evidence type="ECO:0000256" key="7">
    <source>
        <dbReference type="SAM" id="Phobius"/>
    </source>
</evidence>
<dbReference type="SUPFAM" id="SSF52266">
    <property type="entry name" value="SGNH hydrolase"/>
    <property type="match status" value="1"/>
</dbReference>
<dbReference type="EMBL" id="CP104758">
    <property type="protein sequence ID" value="WBG92127.1"/>
    <property type="molecule type" value="Genomic_DNA"/>
</dbReference>
<keyword evidence="3" id="KW-0808">Transferase</keyword>
<evidence type="ECO:0000256" key="1">
    <source>
        <dbReference type="ARBA" id="ARBA00004418"/>
    </source>
</evidence>
<dbReference type="Proteomes" id="UP001211544">
    <property type="component" value="Chromosome"/>
</dbReference>
<protein>
    <recommendedName>
        <fullName evidence="8">AlgX/AlgJ SGNH hydrolase-like domain-containing protein</fullName>
    </recommendedName>
</protein>
<dbReference type="RefSeq" id="WP_269950088.1">
    <property type="nucleotide sequence ID" value="NZ_CP104758.1"/>
</dbReference>
<organism evidence="9 10">
    <name type="scientific">Pantoea piersonii</name>
    <dbReference type="NCBI Taxonomy" id="2364647"/>
    <lineage>
        <taxon>Bacteria</taxon>
        <taxon>Pseudomonadati</taxon>
        <taxon>Pseudomonadota</taxon>
        <taxon>Gammaproteobacteria</taxon>
        <taxon>Enterobacterales</taxon>
        <taxon>Erwiniaceae</taxon>
        <taxon>Pantoea</taxon>
    </lineage>
</organism>
<feature type="transmembrane region" description="Helical" evidence="7">
    <location>
        <begin position="21"/>
        <end position="39"/>
    </location>
</feature>
<dbReference type="AlphaFoldDB" id="A0AAJ5QKF4"/>
<name>A0AAJ5QKF4_9GAMM</name>
<sequence length="411" mass="48582">MIEKKHQKIPDSNYKFRPHMIYIWIMFPLSFLPVILAVIHSEFLYTTLNSKIPFFKKVESWYSSRVEKVEEMRVLAPFPDKWDGPWYALDKNYANFDKWFNDNMGLRDFFIRSKNELDYRIFRSSSRVYYGSDNYIFGRNLIDNELPATESVMASVTDRNSIINGMKLLSERLQKDGVTTYFVTPMQKEYFIDNKLPFFAPKIPQQSNFMSFYKELVDDSGLNVIDVYELIKSVPKDYRTFYSQDFHWTHLSAFMISKDIVNKIADKEKSLKKWDEKFEVINTPFLGSDARFSSRLIAQEHITEPTIKKSWVDIHNIYQLNIKQTGLEFETDLINDKKLLPETCMYGNSFSDGMLDVGIVNFFNKFTKVDRNRSVLDIPKLIKGRCKYLIIQILDIQPNVWSLLKKNNEGY</sequence>
<keyword evidence="7" id="KW-0472">Membrane</keyword>
<keyword evidence="7" id="KW-0812">Transmembrane</keyword>
<dbReference type="KEGG" id="kpie:N5580_06205"/>
<dbReference type="GO" id="GO:0016740">
    <property type="term" value="F:transferase activity"/>
    <property type="evidence" value="ECO:0007669"/>
    <property type="project" value="UniProtKB-KW"/>
</dbReference>
<comment type="pathway">
    <text evidence="2">Glycan biosynthesis; alginate biosynthesis.</text>
</comment>
<gene>
    <name evidence="9" type="ORF">N5580_06205</name>
</gene>